<evidence type="ECO:0000313" key="3">
    <source>
        <dbReference type="EMBL" id="NGM23902.1"/>
    </source>
</evidence>
<dbReference type="PANTHER" id="PTHR44086">
    <property type="entry name" value="THIOSULFATE SULFURTRANSFERASE RDL2, MITOCHONDRIAL-RELATED"/>
    <property type="match status" value="1"/>
</dbReference>
<dbReference type="Pfam" id="PF00581">
    <property type="entry name" value="Rhodanese"/>
    <property type="match status" value="1"/>
</dbReference>
<keyword evidence="4" id="KW-1185">Reference proteome</keyword>
<dbReference type="Gene3D" id="3.40.250.10">
    <property type="entry name" value="Rhodanese-like domain"/>
    <property type="match status" value="1"/>
</dbReference>
<sequence>MPRSILPVEAARLMHQDGAVLVDVREPDEHATMRIPGARNLPLSRLEQVALAVTPGATVIFHCGTGARTAAHAARLLARVPGCQALIVEGGMDEWRAAGLPIVEQAGQPLDLARQGQIAVGGLLLAGEALGLFVSDWFHLVAVAIGVFLVFGGLTGQVSAMQVLRQMPWNRRLLSALSARA</sequence>
<keyword evidence="1" id="KW-1133">Transmembrane helix</keyword>
<dbReference type="InterPro" id="IPR001763">
    <property type="entry name" value="Rhodanese-like_dom"/>
</dbReference>
<accession>A0A6M1LV72</accession>
<evidence type="ECO:0000313" key="4">
    <source>
        <dbReference type="Proteomes" id="UP000475385"/>
    </source>
</evidence>
<evidence type="ECO:0000259" key="2">
    <source>
        <dbReference type="PROSITE" id="PS50206"/>
    </source>
</evidence>
<proteinExistence type="predicted"/>
<evidence type="ECO:0000256" key="1">
    <source>
        <dbReference type="SAM" id="Phobius"/>
    </source>
</evidence>
<organism evidence="3 4">
    <name type="scientific">Falsiroseomonas algicola</name>
    <dbReference type="NCBI Taxonomy" id="2716930"/>
    <lineage>
        <taxon>Bacteria</taxon>
        <taxon>Pseudomonadati</taxon>
        <taxon>Pseudomonadota</taxon>
        <taxon>Alphaproteobacteria</taxon>
        <taxon>Acetobacterales</taxon>
        <taxon>Roseomonadaceae</taxon>
        <taxon>Falsiroseomonas</taxon>
    </lineage>
</organism>
<dbReference type="Proteomes" id="UP000475385">
    <property type="component" value="Unassembled WGS sequence"/>
</dbReference>
<keyword evidence="1" id="KW-0472">Membrane</keyword>
<keyword evidence="1" id="KW-0812">Transmembrane</keyword>
<comment type="caution">
    <text evidence="3">The sequence shown here is derived from an EMBL/GenBank/DDBJ whole genome shotgun (WGS) entry which is preliminary data.</text>
</comment>
<name>A0A6M1LV72_9PROT</name>
<dbReference type="RefSeq" id="WP_164697818.1">
    <property type="nucleotide sequence ID" value="NZ_JAAIKB010000021.1"/>
</dbReference>
<reference evidence="3 4" key="1">
    <citation type="submission" date="2020-03" db="EMBL/GenBank/DDBJ databases">
        <title>Roseomonas stagni sp. nov., isolated from pond water in Japan.</title>
        <authorList>
            <person name="Furuhata K."/>
            <person name="Miyamoto H."/>
            <person name="Goto K."/>
        </authorList>
    </citation>
    <scope>NUCLEOTIDE SEQUENCE [LARGE SCALE GENOMIC DNA]</scope>
    <source>
        <strain evidence="3 4">PeD5</strain>
    </source>
</reference>
<dbReference type="SUPFAM" id="SSF52821">
    <property type="entry name" value="Rhodanese/Cell cycle control phosphatase"/>
    <property type="match status" value="1"/>
</dbReference>
<dbReference type="PROSITE" id="PS50206">
    <property type="entry name" value="RHODANESE_3"/>
    <property type="match status" value="1"/>
</dbReference>
<dbReference type="AlphaFoldDB" id="A0A6M1LV72"/>
<dbReference type="EMBL" id="JAAIKB010000021">
    <property type="protein sequence ID" value="NGM23902.1"/>
    <property type="molecule type" value="Genomic_DNA"/>
</dbReference>
<dbReference type="PANTHER" id="PTHR44086:SF10">
    <property type="entry name" value="THIOSULFATE SULFURTRANSFERASE_RHODANESE-LIKE DOMAIN-CONTAINING PROTEIN 3"/>
    <property type="match status" value="1"/>
</dbReference>
<dbReference type="GO" id="GO:0004792">
    <property type="term" value="F:thiosulfate-cyanide sulfurtransferase activity"/>
    <property type="evidence" value="ECO:0007669"/>
    <property type="project" value="TreeGrafter"/>
</dbReference>
<dbReference type="InterPro" id="IPR036873">
    <property type="entry name" value="Rhodanese-like_dom_sf"/>
</dbReference>
<protein>
    <recommendedName>
        <fullName evidence="2">Rhodanese domain-containing protein</fullName>
    </recommendedName>
</protein>
<feature type="domain" description="Rhodanese" evidence="2">
    <location>
        <begin position="15"/>
        <end position="104"/>
    </location>
</feature>
<gene>
    <name evidence="3" type="ORF">G3576_28105</name>
</gene>
<dbReference type="Gene3D" id="6.10.140.1340">
    <property type="match status" value="1"/>
</dbReference>
<dbReference type="SMART" id="SM00450">
    <property type="entry name" value="RHOD"/>
    <property type="match status" value="1"/>
</dbReference>
<feature type="transmembrane region" description="Helical" evidence="1">
    <location>
        <begin position="140"/>
        <end position="164"/>
    </location>
</feature>